<dbReference type="STRING" id="34508.A0A4U5PIC0"/>
<reference evidence="3 4" key="1">
    <citation type="journal article" date="2015" name="Genome Biol.">
        <title>Comparative genomics of Steinernema reveals deeply conserved gene regulatory networks.</title>
        <authorList>
            <person name="Dillman A.R."/>
            <person name="Macchietto M."/>
            <person name="Porter C.F."/>
            <person name="Rogers A."/>
            <person name="Williams B."/>
            <person name="Antoshechkin I."/>
            <person name="Lee M.M."/>
            <person name="Goodwin Z."/>
            <person name="Lu X."/>
            <person name="Lewis E.E."/>
            <person name="Goodrich-Blair H."/>
            <person name="Stock S.P."/>
            <person name="Adams B.J."/>
            <person name="Sternberg P.W."/>
            <person name="Mortazavi A."/>
        </authorList>
    </citation>
    <scope>NUCLEOTIDE SEQUENCE [LARGE SCALE GENOMIC DNA]</scope>
    <source>
        <strain evidence="3 4">ALL</strain>
    </source>
</reference>
<dbReference type="InterPro" id="IPR000560">
    <property type="entry name" value="His_Pase_clade-2"/>
</dbReference>
<feature type="signal peptide" evidence="2">
    <location>
        <begin position="1"/>
        <end position="17"/>
    </location>
</feature>
<name>A0A4U5PIC0_STECR</name>
<dbReference type="CDD" id="cd07061">
    <property type="entry name" value="HP_HAP_like"/>
    <property type="match status" value="1"/>
</dbReference>
<proteinExistence type="inferred from homology"/>
<dbReference type="EMBL" id="AZBU02000002">
    <property type="protein sequence ID" value="TKR96328.1"/>
    <property type="molecule type" value="Genomic_DNA"/>
</dbReference>
<dbReference type="PANTHER" id="PTHR11567:SF29">
    <property type="entry name" value="ACID PHOSPHATASE FAMILY"/>
    <property type="match status" value="1"/>
</dbReference>
<feature type="chain" id="PRO_5020842326" description="Histidine acid phosphatase" evidence="2">
    <location>
        <begin position="18"/>
        <end position="410"/>
    </location>
</feature>
<dbReference type="AlphaFoldDB" id="A0A4U5PIC0"/>
<evidence type="ECO:0000256" key="1">
    <source>
        <dbReference type="ARBA" id="ARBA00005375"/>
    </source>
</evidence>
<accession>A0A4U5PIC0</accession>
<evidence type="ECO:0000256" key="2">
    <source>
        <dbReference type="SAM" id="SignalP"/>
    </source>
</evidence>
<evidence type="ECO:0000313" key="3">
    <source>
        <dbReference type="EMBL" id="TKR96328.1"/>
    </source>
</evidence>
<comment type="similarity">
    <text evidence="1">Belongs to the histidine acid phosphatase family.</text>
</comment>
<evidence type="ECO:0008006" key="5">
    <source>
        <dbReference type="Google" id="ProtNLM"/>
    </source>
</evidence>
<keyword evidence="2" id="KW-0732">Signal</keyword>
<sequence length="410" mass="45726">MLLETSVLLVLAVTGLGSVVLPNESIAPDNGTVLVLFGVRHGNRNPEQFIPDTPRNWGQEGVLELTSIGKRQGFGLGKELRHFADKFIDKNYVPAQAKFYTSSANRCQMTLQAALAGLYPPQSYAVFKKDLKWTPVPYTIDDPMLRMYAVSPCPNSDAAWRPISQDTLPALANLTQESRPLLEYMAEKTGWKPTISNAADLADSLLNIALFNASLPAWIAHPSLEGYSAASLRAAFLAFAENHQIACAEYAPCRDMMAGVWVQHVVDVLEQLKAGKTKLKLIGYASHTEVTLSTMKALHIARHEITTSAGFLVEVRRNPAGKLQVRLLVHDPDPIDKHVIYQAEYSTTLQKRAKKSGVWVDLDIYINLIKRKAIKNWRRACGIKNECDDDSFLDIRNRINKIRCDVFHIC</sequence>
<dbReference type="OrthoDB" id="10257284at2759"/>
<dbReference type="PANTHER" id="PTHR11567">
    <property type="entry name" value="ACID PHOSPHATASE-RELATED"/>
    <property type="match status" value="1"/>
</dbReference>
<dbReference type="Gene3D" id="3.40.50.1240">
    <property type="entry name" value="Phosphoglycerate mutase-like"/>
    <property type="match status" value="1"/>
</dbReference>
<organism evidence="3 4">
    <name type="scientific">Steinernema carpocapsae</name>
    <name type="common">Entomopathogenic nematode</name>
    <dbReference type="NCBI Taxonomy" id="34508"/>
    <lineage>
        <taxon>Eukaryota</taxon>
        <taxon>Metazoa</taxon>
        <taxon>Ecdysozoa</taxon>
        <taxon>Nematoda</taxon>
        <taxon>Chromadorea</taxon>
        <taxon>Rhabditida</taxon>
        <taxon>Tylenchina</taxon>
        <taxon>Panagrolaimomorpha</taxon>
        <taxon>Strongyloidoidea</taxon>
        <taxon>Steinernematidae</taxon>
        <taxon>Steinernema</taxon>
    </lineage>
</organism>
<evidence type="ECO:0000313" key="4">
    <source>
        <dbReference type="Proteomes" id="UP000298663"/>
    </source>
</evidence>
<gene>
    <name evidence="3" type="ORF">L596_010363</name>
</gene>
<dbReference type="InterPro" id="IPR029033">
    <property type="entry name" value="His_PPase_superfam"/>
</dbReference>
<dbReference type="SUPFAM" id="SSF53254">
    <property type="entry name" value="Phosphoglycerate mutase-like"/>
    <property type="match status" value="1"/>
</dbReference>
<comment type="caution">
    <text evidence="3">The sequence shown here is derived from an EMBL/GenBank/DDBJ whole genome shotgun (WGS) entry which is preliminary data.</text>
</comment>
<reference evidence="3 4" key="2">
    <citation type="journal article" date="2019" name="G3 (Bethesda)">
        <title>Hybrid Assembly of the Genome of the Entomopathogenic Nematode Steinernema carpocapsae Identifies the X-Chromosome.</title>
        <authorList>
            <person name="Serra L."/>
            <person name="Macchietto M."/>
            <person name="Macias-Munoz A."/>
            <person name="McGill C.J."/>
            <person name="Rodriguez I.M."/>
            <person name="Rodriguez B."/>
            <person name="Murad R."/>
            <person name="Mortazavi A."/>
        </authorList>
    </citation>
    <scope>NUCLEOTIDE SEQUENCE [LARGE SCALE GENOMIC DNA]</scope>
    <source>
        <strain evidence="3 4">ALL</strain>
    </source>
</reference>
<dbReference type="Proteomes" id="UP000298663">
    <property type="component" value="Unassembled WGS sequence"/>
</dbReference>
<protein>
    <recommendedName>
        <fullName evidence="5">Histidine acid phosphatase</fullName>
    </recommendedName>
</protein>
<dbReference type="InterPro" id="IPR050645">
    <property type="entry name" value="Histidine_acid_phosphatase"/>
</dbReference>
<dbReference type="GO" id="GO:0016791">
    <property type="term" value="F:phosphatase activity"/>
    <property type="evidence" value="ECO:0007669"/>
    <property type="project" value="UniProtKB-ARBA"/>
</dbReference>
<dbReference type="Pfam" id="PF00328">
    <property type="entry name" value="His_Phos_2"/>
    <property type="match status" value="1"/>
</dbReference>
<keyword evidence="4" id="KW-1185">Reference proteome</keyword>